<dbReference type="AlphaFoldDB" id="A0A8H6MQ67"/>
<dbReference type="Gene3D" id="3.80.10.10">
    <property type="entry name" value="Ribonuclease Inhibitor"/>
    <property type="match status" value="1"/>
</dbReference>
<dbReference type="SUPFAM" id="SSF52047">
    <property type="entry name" value="RNI-like"/>
    <property type="match status" value="1"/>
</dbReference>
<evidence type="ECO:0008006" key="3">
    <source>
        <dbReference type="Google" id="ProtNLM"/>
    </source>
</evidence>
<proteinExistence type="predicted"/>
<sequence>MEQGNHPTVSWSTLSAEENAWRTKFVSEAMALFWWPIAATMTCWDLKSIREEDSWKEDHLVPLDEFCPLFYEAILAMPGLTTFVSEQMPPSRKLQITDCGYPFTAGLFHDTASHVGKYDGNGCQEVSIPAIEQLELDGLAFPRILELHMDEDHFDLSRRFKHHLRPDNERISLHGLTRLHICWVRANPLFRLIEEIPLILEAAPNLTHLRICLDLVGSNVGPYIRSSFERVYLRGLDPNPDFFGCLLQSFPQMPKLSSLYLDGVPFTSEGLCTFLGSHAETLRHLHVNTPPNLEPPSMAWEAGCMIVDDRNIPMSLETFGLEIGGGCRTHRSDHECENISDCGTPFFDDTFPGNSILDDDLNNFDEGDSLTLERMTAGDLLVPEDGDERPMYAREYMTHLRHLIENEKDADDRSVVWHFRHRNGEEAYGDDPLEYWSDWEGSEAGDIREPMSDDLAEAEINARDDIPLTRSFFSKWDQGDIRCVRINRYWKEAIADEPIVIEETLQQHH</sequence>
<dbReference type="InterPro" id="IPR032675">
    <property type="entry name" value="LRR_dom_sf"/>
</dbReference>
<reference evidence="1 2" key="1">
    <citation type="journal article" date="2020" name="Phytopathology">
        <title>Genome Sequence Resources of Colletotrichum truncatum, C. plurivorum, C. musicola, and C. sojae: Four Species Pathogenic to Soybean (Glycine max).</title>
        <authorList>
            <person name="Rogerio F."/>
            <person name="Boufleur T.R."/>
            <person name="Ciampi-Guillardi M."/>
            <person name="Sukno S.A."/>
            <person name="Thon M.R."/>
            <person name="Massola Junior N.S."/>
            <person name="Baroncelli R."/>
        </authorList>
    </citation>
    <scope>NUCLEOTIDE SEQUENCE [LARGE SCALE GENOMIC DNA]</scope>
    <source>
        <strain evidence="1 2">LFN0009</strain>
    </source>
</reference>
<accession>A0A8H6MQ67</accession>
<comment type="caution">
    <text evidence="1">The sequence shown here is derived from an EMBL/GenBank/DDBJ whole genome shotgun (WGS) entry which is preliminary data.</text>
</comment>
<evidence type="ECO:0000313" key="1">
    <source>
        <dbReference type="EMBL" id="KAF6804140.1"/>
    </source>
</evidence>
<gene>
    <name evidence="1" type="ORF">CSOJ01_10404</name>
</gene>
<protein>
    <recommendedName>
        <fullName evidence="3">F-box domain-containing protein</fullName>
    </recommendedName>
</protein>
<evidence type="ECO:0000313" key="2">
    <source>
        <dbReference type="Proteomes" id="UP000652219"/>
    </source>
</evidence>
<dbReference type="Proteomes" id="UP000652219">
    <property type="component" value="Unassembled WGS sequence"/>
</dbReference>
<dbReference type="EMBL" id="WIGN01000217">
    <property type="protein sequence ID" value="KAF6804140.1"/>
    <property type="molecule type" value="Genomic_DNA"/>
</dbReference>
<organism evidence="1 2">
    <name type="scientific">Colletotrichum sojae</name>
    <dbReference type="NCBI Taxonomy" id="2175907"/>
    <lineage>
        <taxon>Eukaryota</taxon>
        <taxon>Fungi</taxon>
        <taxon>Dikarya</taxon>
        <taxon>Ascomycota</taxon>
        <taxon>Pezizomycotina</taxon>
        <taxon>Sordariomycetes</taxon>
        <taxon>Hypocreomycetidae</taxon>
        <taxon>Glomerellales</taxon>
        <taxon>Glomerellaceae</taxon>
        <taxon>Colletotrichum</taxon>
        <taxon>Colletotrichum orchidearum species complex</taxon>
    </lineage>
</organism>
<name>A0A8H6MQ67_9PEZI</name>
<keyword evidence="2" id="KW-1185">Reference proteome</keyword>